<feature type="domain" description="Plastocyanin-like" evidence="7">
    <location>
        <begin position="242"/>
        <end position="374"/>
    </location>
</feature>
<dbReference type="FunFam" id="2.60.40.420:FF:000021">
    <property type="entry name" value="Extracellular dihydrogeodin oxidase/laccase"/>
    <property type="match status" value="1"/>
</dbReference>
<dbReference type="GO" id="GO:0016491">
    <property type="term" value="F:oxidoreductase activity"/>
    <property type="evidence" value="ECO:0007669"/>
    <property type="project" value="UniProtKB-KW"/>
</dbReference>
<organism evidence="10 11">
    <name type="scientific">Fusarium xylarioides</name>
    <dbReference type="NCBI Taxonomy" id="221167"/>
    <lineage>
        <taxon>Eukaryota</taxon>
        <taxon>Fungi</taxon>
        <taxon>Dikarya</taxon>
        <taxon>Ascomycota</taxon>
        <taxon>Pezizomycotina</taxon>
        <taxon>Sordariomycetes</taxon>
        <taxon>Hypocreomycetidae</taxon>
        <taxon>Hypocreales</taxon>
        <taxon>Nectriaceae</taxon>
        <taxon>Fusarium</taxon>
        <taxon>Fusarium fujikuroi species complex</taxon>
    </lineage>
</organism>
<feature type="domain" description="Plastocyanin-like" evidence="9">
    <location>
        <begin position="130"/>
        <end position="231"/>
    </location>
</feature>
<dbReference type="Pfam" id="PF00394">
    <property type="entry name" value="Cu-oxidase"/>
    <property type="match status" value="1"/>
</dbReference>
<dbReference type="Gene3D" id="2.60.40.420">
    <property type="entry name" value="Cupredoxins - blue copper proteins"/>
    <property type="match status" value="3"/>
</dbReference>
<dbReference type="PROSITE" id="PS00079">
    <property type="entry name" value="MULTICOPPER_OXIDASE1"/>
    <property type="match status" value="1"/>
</dbReference>
<evidence type="ECO:0000259" key="9">
    <source>
        <dbReference type="Pfam" id="PF07732"/>
    </source>
</evidence>
<comment type="caution">
    <text evidence="10">The sequence shown here is derived from an EMBL/GenBank/DDBJ whole genome shotgun (WGS) entry which is preliminary data.</text>
</comment>
<dbReference type="CDD" id="cd13901">
    <property type="entry name" value="CuRO_3_MaLCC_like"/>
    <property type="match status" value="1"/>
</dbReference>
<dbReference type="CDD" id="cd13854">
    <property type="entry name" value="CuRO_1_MaLCC_like"/>
    <property type="match status" value="1"/>
</dbReference>
<evidence type="ECO:0000256" key="6">
    <source>
        <dbReference type="ARBA" id="ARBA00023180"/>
    </source>
</evidence>
<evidence type="ECO:0000313" key="10">
    <source>
        <dbReference type="EMBL" id="KAG5768201.1"/>
    </source>
</evidence>
<dbReference type="InterPro" id="IPR008972">
    <property type="entry name" value="Cupredoxin"/>
</dbReference>
<dbReference type="GO" id="GO:0005507">
    <property type="term" value="F:copper ion binding"/>
    <property type="evidence" value="ECO:0007669"/>
    <property type="project" value="InterPro"/>
</dbReference>
<evidence type="ECO:0008006" key="12">
    <source>
        <dbReference type="Google" id="ProtNLM"/>
    </source>
</evidence>
<evidence type="ECO:0000256" key="5">
    <source>
        <dbReference type="ARBA" id="ARBA00023008"/>
    </source>
</evidence>
<dbReference type="PROSITE" id="PS00080">
    <property type="entry name" value="MULTICOPPER_OXIDASE2"/>
    <property type="match status" value="1"/>
</dbReference>
<feature type="domain" description="Plastocyanin-like" evidence="8">
    <location>
        <begin position="489"/>
        <end position="614"/>
    </location>
</feature>
<keyword evidence="4" id="KW-0560">Oxidoreductase</keyword>
<dbReference type="InterPro" id="IPR045087">
    <property type="entry name" value="Cu-oxidase_fam"/>
</dbReference>
<dbReference type="FunFam" id="2.60.40.420:FF:000045">
    <property type="entry name" value="Laccase 2"/>
    <property type="match status" value="1"/>
</dbReference>
<dbReference type="InterPro" id="IPR011706">
    <property type="entry name" value="Cu-oxidase_C"/>
</dbReference>
<evidence type="ECO:0000256" key="4">
    <source>
        <dbReference type="ARBA" id="ARBA00023002"/>
    </source>
</evidence>
<dbReference type="InterPro" id="IPR033138">
    <property type="entry name" value="Cu_oxidase_CS"/>
</dbReference>
<keyword evidence="11" id="KW-1185">Reference proteome</keyword>
<sequence>MGFYNACKTFIVYTVTFFSLPFHEHIGGDSEQPVLSFENGQISQNYPKFPAPNGPDSPDEDFICKYPELGNDWKSCSTPENRHCWLKSSDGHNFSVHTDYETMYPPGVLREYWLVVDNKTINGDGIDNLYGKVFNQTYPGPWIKACWGDLIRVHVTNKLRYNGTTVHWHGLRQNGTMEMDGVNGVTQCPIAPNDTFTYEFRALQYGSSWYHSHYSLQYADGLAGPITIFGPSSAHYDEAKDPILITDWNHRSAFQEWEQELTGVPTRPEMNSILMNGIGNFAGSFPRERYNITVTKGKKYLLRIINTSVDTTFLFGIDNHCLEVMSSDFVPIHPYTVDHILVGIGKYHVVLHAKPRNDTKFPASDNGNYWIRTVAADGCKGFEDGNEPDERQGILRYEPVSTEVPQTWRDNWTKDCADEKYENLKPVLPWSIPPVKLHERDRSKDLELGIEKVEDRPHAGDQFSWWAFGERPLWLNFSKPTITLLEDKKEWPGDYVIVPAENRDGWVYLVITAPSLDRIGTNKTFKSLAHPLHLHGHDFALLAQGTNSSQINDPDNPVTLKFDNPPRRDVALIPAGGYLIVAFKADNPGSWLFHCHIAWHASSGLALQIMEREEDLRKMMTPEKLKQVNDGCKKWRDWYGDRKNHWNPVGVFQDDSGV</sequence>
<evidence type="ECO:0000256" key="3">
    <source>
        <dbReference type="ARBA" id="ARBA00022729"/>
    </source>
</evidence>
<dbReference type="EMBL" id="JADFTT010000106">
    <property type="protein sequence ID" value="KAG5768201.1"/>
    <property type="molecule type" value="Genomic_DNA"/>
</dbReference>
<evidence type="ECO:0000256" key="2">
    <source>
        <dbReference type="ARBA" id="ARBA00022723"/>
    </source>
</evidence>
<comment type="similarity">
    <text evidence="1">Belongs to the multicopper oxidase family.</text>
</comment>
<gene>
    <name evidence="10" type="ORF">H9Q72_004163</name>
</gene>
<dbReference type="Pfam" id="PF07731">
    <property type="entry name" value="Cu-oxidase_2"/>
    <property type="match status" value="1"/>
</dbReference>
<dbReference type="PANTHER" id="PTHR11709">
    <property type="entry name" value="MULTI-COPPER OXIDASE"/>
    <property type="match status" value="1"/>
</dbReference>
<protein>
    <recommendedName>
        <fullName evidence="12">Laccase</fullName>
    </recommendedName>
</protein>
<dbReference type="AlphaFoldDB" id="A0A9P7I554"/>
<dbReference type="Proteomes" id="UP000750502">
    <property type="component" value="Unassembled WGS sequence"/>
</dbReference>
<reference evidence="10" key="2">
    <citation type="submission" date="2020-10" db="EMBL/GenBank/DDBJ databases">
        <authorList>
            <person name="Peck L.D."/>
            <person name="Nowell R.W."/>
            <person name="Flood J."/>
            <person name="Ryan M.J."/>
            <person name="Barraclough T.G."/>
        </authorList>
    </citation>
    <scope>NUCLEOTIDE SEQUENCE</scope>
    <source>
        <strain evidence="10">IMI 127659i</strain>
    </source>
</reference>
<keyword evidence="3" id="KW-0732">Signal</keyword>
<dbReference type="SUPFAM" id="SSF49503">
    <property type="entry name" value="Cupredoxins"/>
    <property type="match status" value="3"/>
</dbReference>
<proteinExistence type="inferred from homology"/>
<dbReference type="PANTHER" id="PTHR11709:SF71">
    <property type="entry name" value="OXIDOREDUCTASE TPCJ"/>
    <property type="match status" value="1"/>
</dbReference>
<dbReference type="InterPro" id="IPR002355">
    <property type="entry name" value="Cu_oxidase_Cu_BS"/>
</dbReference>
<dbReference type="CDD" id="cd13880">
    <property type="entry name" value="CuRO_2_MaLCC_like"/>
    <property type="match status" value="1"/>
</dbReference>
<evidence type="ECO:0000256" key="1">
    <source>
        <dbReference type="ARBA" id="ARBA00010609"/>
    </source>
</evidence>
<reference evidence="10" key="1">
    <citation type="journal article" date="2020" name="bioRxiv">
        <title>Historical genomics reveals the evolutionary mechanisms behind multiple outbreaks of the host-specific coffee wilt pathogen Fusarium xylarioides.</title>
        <authorList>
            <person name="Peck D."/>
            <person name="Nowell R.W."/>
            <person name="Flood J."/>
            <person name="Ryan M.J."/>
            <person name="Barraclough T.G."/>
        </authorList>
    </citation>
    <scope>NUCLEOTIDE SEQUENCE</scope>
    <source>
        <strain evidence="10">IMI 127659i</strain>
    </source>
</reference>
<keyword evidence="5" id="KW-0186">Copper</keyword>
<evidence type="ECO:0000259" key="8">
    <source>
        <dbReference type="Pfam" id="PF07731"/>
    </source>
</evidence>
<accession>A0A9P7I554</accession>
<name>A0A9P7I554_9HYPO</name>
<dbReference type="OrthoDB" id="2121828at2759"/>
<dbReference type="Pfam" id="PF07732">
    <property type="entry name" value="Cu-oxidase_3"/>
    <property type="match status" value="1"/>
</dbReference>
<keyword evidence="6" id="KW-0325">Glycoprotein</keyword>
<evidence type="ECO:0000259" key="7">
    <source>
        <dbReference type="Pfam" id="PF00394"/>
    </source>
</evidence>
<evidence type="ECO:0000313" key="11">
    <source>
        <dbReference type="Proteomes" id="UP000750502"/>
    </source>
</evidence>
<dbReference type="InterPro" id="IPR011707">
    <property type="entry name" value="Cu-oxidase-like_N"/>
</dbReference>
<dbReference type="InterPro" id="IPR001117">
    <property type="entry name" value="Cu-oxidase_2nd"/>
</dbReference>
<keyword evidence="2" id="KW-0479">Metal-binding</keyword>